<feature type="compositionally biased region" description="Low complexity" evidence="2">
    <location>
        <begin position="259"/>
        <end position="271"/>
    </location>
</feature>
<reference evidence="3 4" key="1">
    <citation type="submission" date="2021-01" db="EMBL/GenBank/DDBJ databases">
        <title>Whole genome shotgun sequence of Actinoplanes durhamensis NBRC 14914.</title>
        <authorList>
            <person name="Komaki H."/>
            <person name="Tamura T."/>
        </authorList>
    </citation>
    <scope>NUCLEOTIDE SEQUENCE [LARGE SCALE GENOMIC DNA]</scope>
    <source>
        <strain evidence="3 4">NBRC 14914</strain>
    </source>
</reference>
<feature type="region of interest" description="Disordered" evidence="2">
    <location>
        <begin position="259"/>
        <end position="289"/>
    </location>
</feature>
<dbReference type="Pfam" id="PF00221">
    <property type="entry name" value="Lyase_aromatic"/>
    <property type="match status" value="2"/>
</dbReference>
<evidence type="ECO:0000313" key="4">
    <source>
        <dbReference type="Proteomes" id="UP000637628"/>
    </source>
</evidence>
<accession>A0ABQ3ZB18</accession>
<evidence type="ECO:0000256" key="2">
    <source>
        <dbReference type="SAM" id="MobiDB-lite"/>
    </source>
</evidence>
<dbReference type="InterPro" id="IPR024083">
    <property type="entry name" value="Fumarase/histidase_N"/>
</dbReference>
<feature type="region of interest" description="Disordered" evidence="2">
    <location>
        <begin position="521"/>
        <end position="581"/>
    </location>
</feature>
<dbReference type="SUPFAM" id="SSF48557">
    <property type="entry name" value="L-aspartase-like"/>
    <property type="match status" value="1"/>
</dbReference>
<evidence type="ECO:0000313" key="3">
    <source>
        <dbReference type="EMBL" id="GIE07017.1"/>
    </source>
</evidence>
<organism evidence="3 4">
    <name type="scientific">Paractinoplanes durhamensis</name>
    <dbReference type="NCBI Taxonomy" id="113563"/>
    <lineage>
        <taxon>Bacteria</taxon>
        <taxon>Bacillati</taxon>
        <taxon>Actinomycetota</taxon>
        <taxon>Actinomycetes</taxon>
        <taxon>Micromonosporales</taxon>
        <taxon>Micromonosporaceae</taxon>
        <taxon>Paractinoplanes</taxon>
    </lineage>
</organism>
<evidence type="ECO:0008006" key="5">
    <source>
        <dbReference type="Google" id="ProtNLM"/>
    </source>
</evidence>
<gene>
    <name evidence="3" type="ORF">Adu01nite_83670</name>
</gene>
<dbReference type="Gene3D" id="1.20.200.10">
    <property type="entry name" value="Fumarase/aspartase (Central domain)"/>
    <property type="match status" value="1"/>
</dbReference>
<dbReference type="InterPro" id="IPR008948">
    <property type="entry name" value="L-Aspartase-like"/>
</dbReference>
<proteinExistence type="predicted"/>
<name>A0ABQ3ZB18_9ACTN</name>
<dbReference type="EMBL" id="BOML01000071">
    <property type="protein sequence ID" value="GIE07017.1"/>
    <property type="molecule type" value="Genomic_DNA"/>
</dbReference>
<dbReference type="RefSeq" id="WP_239133116.1">
    <property type="nucleotide sequence ID" value="NZ_BAAATX010000028.1"/>
</dbReference>
<dbReference type="InterPro" id="IPR001106">
    <property type="entry name" value="Aromatic_Lyase"/>
</dbReference>
<dbReference type="Gene3D" id="1.10.275.10">
    <property type="entry name" value="Fumarase/aspartase (N-terminal domain)"/>
    <property type="match status" value="1"/>
</dbReference>
<dbReference type="Proteomes" id="UP000637628">
    <property type="component" value="Unassembled WGS sequence"/>
</dbReference>
<keyword evidence="4" id="KW-1185">Reference proteome</keyword>
<dbReference type="PANTHER" id="PTHR10362">
    <property type="entry name" value="HISTIDINE AMMONIA-LYASE"/>
    <property type="match status" value="1"/>
</dbReference>
<evidence type="ECO:0000256" key="1">
    <source>
        <dbReference type="ARBA" id="ARBA00023239"/>
    </source>
</evidence>
<feature type="compositionally biased region" description="Basic and acidic residues" evidence="2">
    <location>
        <begin position="310"/>
        <end position="333"/>
    </location>
</feature>
<keyword evidence="1" id="KW-0456">Lyase</keyword>
<sequence length="636" mass="64995">MIRIDRPEQLDRTVIAGLARGECRIALTPDLLATLAVSRRATLDDLEGDQPVYGVNTGMGAMAGIRLDTEAQARQQNTLMIGRSVGSAPWLTRPQARALLATRLRTLLHPAAGASPSLCLHLAALLDADVIPAIPLRGGAAGEIIPLAHTGAVLTGIGQVLDKHGEAVDAAPALAAAGLSARPFEAKEGVAFLEGVPGLTGMAALFATETRGLLAQIIVATATAHAIIGASHDPLHPALADSAELQEVLTSLRALLTPHHPPHAASAHPILSNPTPSPTETHQDRGMAAARQNDVTPTHLILSSSAPDRTASHQDRHRSGGRGDDGLREDASRESGGAGGGRALQAPVSFRVTAPAIAVALRAVADVEAAADRALSAVTDSPAHLDGRFVGTFGFAGTDLAATIGALTTALIHLAELGTARLHRLLDSTLTGLPRQLSDSPGLHAGMVTVHKRAVGVAHRLRRFAAPSHVGAMETSLGQEDVQSFGFEAAECLGEAVTGLRDVLACELLAIHQARLLAATPDGPRLSHPEDPVDSMPPNSSDDAANRLGDGTPDNYAGGTPESAAGSFRGGVPRGAADSAGGGSVGRGLGGLSGAAWGALDEVAAVLPGGSGDRAFGRDLERVIRLLGAGWSSPGR</sequence>
<feature type="region of interest" description="Disordered" evidence="2">
    <location>
        <begin position="301"/>
        <end position="343"/>
    </location>
</feature>
<protein>
    <recommendedName>
        <fullName evidence="5">Histidine ammonia-lyase</fullName>
    </recommendedName>
</protein>
<comment type="caution">
    <text evidence="3">The sequence shown here is derived from an EMBL/GenBank/DDBJ whole genome shotgun (WGS) entry which is preliminary data.</text>
</comment>